<evidence type="ECO:0000256" key="1">
    <source>
        <dbReference type="SAM" id="Phobius"/>
    </source>
</evidence>
<dbReference type="AlphaFoldDB" id="A0A165PT84"/>
<evidence type="ECO:0000313" key="3">
    <source>
        <dbReference type="Proteomes" id="UP000076727"/>
    </source>
</evidence>
<keyword evidence="1" id="KW-0812">Transmembrane</keyword>
<proteinExistence type="predicted"/>
<organism evidence="2 3">
    <name type="scientific">Daedalea quercina L-15889</name>
    <dbReference type="NCBI Taxonomy" id="1314783"/>
    <lineage>
        <taxon>Eukaryota</taxon>
        <taxon>Fungi</taxon>
        <taxon>Dikarya</taxon>
        <taxon>Basidiomycota</taxon>
        <taxon>Agaricomycotina</taxon>
        <taxon>Agaricomycetes</taxon>
        <taxon>Polyporales</taxon>
        <taxon>Fomitopsis</taxon>
    </lineage>
</organism>
<keyword evidence="1" id="KW-0472">Membrane</keyword>
<gene>
    <name evidence="2" type="ORF">DAEQUDRAFT_323797</name>
</gene>
<dbReference type="EMBL" id="KV429065">
    <property type="protein sequence ID" value="KZT68596.1"/>
    <property type="molecule type" value="Genomic_DNA"/>
</dbReference>
<reference evidence="2 3" key="1">
    <citation type="journal article" date="2016" name="Mol. Biol. Evol.">
        <title>Comparative Genomics of Early-Diverging Mushroom-Forming Fungi Provides Insights into the Origins of Lignocellulose Decay Capabilities.</title>
        <authorList>
            <person name="Nagy L.G."/>
            <person name="Riley R."/>
            <person name="Tritt A."/>
            <person name="Adam C."/>
            <person name="Daum C."/>
            <person name="Floudas D."/>
            <person name="Sun H."/>
            <person name="Yadav J.S."/>
            <person name="Pangilinan J."/>
            <person name="Larsson K.H."/>
            <person name="Matsuura K."/>
            <person name="Barry K."/>
            <person name="Labutti K."/>
            <person name="Kuo R."/>
            <person name="Ohm R.A."/>
            <person name="Bhattacharya S.S."/>
            <person name="Shirouzu T."/>
            <person name="Yoshinaga Y."/>
            <person name="Martin F.M."/>
            <person name="Grigoriev I.V."/>
            <person name="Hibbett D.S."/>
        </authorList>
    </citation>
    <scope>NUCLEOTIDE SEQUENCE [LARGE SCALE GENOMIC DNA]</scope>
    <source>
        <strain evidence="2 3">L-15889</strain>
    </source>
</reference>
<keyword evidence="3" id="KW-1185">Reference proteome</keyword>
<protein>
    <submittedName>
        <fullName evidence="2">Uncharacterized protein</fullName>
    </submittedName>
</protein>
<keyword evidence="1" id="KW-1133">Transmembrane helix</keyword>
<evidence type="ECO:0000313" key="2">
    <source>
        <dbReference type="EMBL" id="KZT68596.1"/>
    </source>
</evidence>
<feature type="transmembrane region" description="Helical" evidence="1">
    <location>
        <begin position="20"/>
        <end position="41"/>
    </location>
</feature>
<feature type="transmembrane region" description="Helical" evidence="1">
    <location>
        <begin position="61"/>
        <end position="78"/>
    </location>
</feature>
<accession>A0A165PT84</accession>
<dbReference type="Proteomes" id="UP000076727">
    <property type="component" value="Unassembled WGS sequence"/>
</dbReference>
<name>A0A165PT84_9APHY</name>
<sequence>MGRWYVVRSLSCPTASQSLIPYLGTINFTVLLLLSSIEIVLNVTHVVYAESTSIFYAYNPFPVFMLPITSIIIARFTLELGKRAAVARQSEWSGTMMSTHLETPTASGVCVGRYQSIMRWNVECLAADTYTPAELGSTPGFTDYIEVSSCVHFMSSLLPACLVIDEQYASGTLHITQYVSLLSVVGP</sequence>